<name>X1AC05_9ZZZZ</name>
<feature type="non-terminal residue" evidence="3">
    <location>
        <position position="1"/>
    </location>
</feature>
<dbReference type="InterPro" id="IPR002909">
    <property type="entry name" value="IPT_dom"/>
</dbReference>
<dbReference type="InterPro" id="IPR013783">
    <property type="entry name" value="Ig-like_fold"/>
</dbReference>
<reference evidence="3" key="1">
    <citation type="journal article" date="2014" name="Front. Microbiol.">
        <title>High frequency of phylogenetically diverse reductive dehalogenase-homologous genes in deep subseafloor sedimentary metagenomes.</title>
        <authorList>
            <person name="Kawai M."/>
            <person name="Futagami T."/>
            <person name="Toyoda A."/>
            <person name="Takaki Y."/>
            <person name="Nishi S."/>
            <person name="Hori S."/>
            <person name="Arai W."/>
            <person name="Tsubouchi T."/>
            <person name="Morono Y."/>
            <person name="Uchiyama I."/>
            <person name="Ito T."/>
            <person name="Fujiyama A."/>
            <person name="Inagaki F."/>
            <person name="Takami H."/>
        </authorList>
    </citation>
    <scope>NUCLEOTIDE SEQUENCE</scope>
    <source>
        <strain evidence="3">Expedition CK06-06</strain>
    </source>
</reference>
<evidence type="ECO:0000256" key="1">
    <source>
        <dbReference type="SAM" id="Phobius"/>
    </source>
</evidence>
<accession>X1AC05</accession>
<dbReference type="Gene3D" id="2.60.40.10">
    <property type="entry name" value="Immunoglobulins"/>
    <property type="match status" value="2"/>
</dbReference>
<keyword evidence="1" id="KW-1133">Transmembrane helix</keyword>
<feature type="transmembrane region" description="Helical" evidence="1">
    <location>
        <begin position="228"/>
        <end position="249"/>
    </location>
</feature>
<feature type="domain" description="IPT/TIG" evidence="2">
    <location>
        <begin position="26"/>
        <end position="98"/>
    </location>
</feature>
<comment type="caution">
    <text evidence="3">The sequence shown here is derived from an EMBL/GenBank/DDBJ whole genome shotgun (WGS) entry which is preliminary data.</text>
</comment>
<proteinExistence type="predicted"/>
<dbReference type="Pfam" id="PF01833">
    <property type="entry name" value="TIG"/>
    <property type="match status" value="1"/>
</dbReference>
<dbReference type="EMBL" id="BART01004841">
    <property type="protein sequence ID" value="GAG57646.1"/>
    <property type="molecule type" value="Genomic_DNA"/>
</dbReference>
<gene>
    <name evidence="3" type="ORF">S01H4_11769</name>
</gene>
<dbReference type="AlphaFoldDB" id="X1AC05"/>
<protein>
    <recommendedName>
        <fullName evidence="2">IPT/TIG domain-containing protein</fullName>
    </recommendedName>
</protein>
<keyword evidence="1" id="KW-0812">Transmembrane</keyword>
<keyword evidence="1" id="KW-0472">Membrane</keyword>
<evidence type="ECO:0000313" key="3">
    <source>
        <dbReference type="EMBL" id="GAG57646.1"/>
    </source>
</evidence>
<sequence>TYEVEARDKNNNEGSTAFTITTNLAISPVTTTDSPGYVGESVTVSGTGFKPSWQITVTYASTPVVFTTTSEEDGSFSYTFEVPPSAAGAHTITATDGTSTMQVIFFMESTPPGIPLPMLPYLDEKAASEAYFDWADVTKDADGADELSTPVTYDFQVATDADFTIILVEKTGLTISEYTLLEEEKLESTSKEEPYYWRVRAVDAASNVSDWSGAGTFYVGFSFEMKGWLLYLLIAIGAIGVFFLGFWLGRRTIPEDYYY</sequence>
<organism evidence="3">
    <name type="scientific">marine sediment metagenome</name>
    <dbReference type="NCBI Taxonomy" id="412755"/>
    <lineage>
        <taxon>unclassified sequences</taxon>
        <taxon>metagenomes</taxon>
        <taxon>ecological metagenomes</taxon>
    </lineage>
</organism>
<evidence type="ECO:0000259" key="2">
    <source>
        <dbReference type="Pfam" id="PF01833"/>
    </source>
</evidence>